<evidence type="ECO:0000256" key="1">
    <source>
        <dbReference type="ARBA" id="ARBA00023015"/>
    </source>
</evidence>
<dbReference type="AlphaFoldDB" id="A0A1V6QV11"/>
<evidence type="ECO:0000256" key="5">
    <source>
        <dbReference type="RuleBase" id="RU003516"/>
    </source>
</evidence>
<evidence type="ECO:0000259" key="6">
    <source>
        <dbReference type="PROSITE" id="PS51325"/>
    </source>
</evidence>
<comment type="similarity">
    <text evidence="5">Belongs to the MATALPHA1 family.</text>
</comment>
<protein>
    <recommendedName>
        <fullName evidence="6">Alpha box domain-containing protein</fullName>
    </recommendedName>
</protein>
<name>A0A1V6QV11_9EURO</name>
<keyword evidence="2 5" id="KW-0238">DNA-binding</keyword>
<feature type="domain" description="Alpha box" evidence="6">
    <location>
        <begin position="120"/>
        <end position="175"/>
    </location>
</feature>
<dbReference type="PROSITE" id="PS51325">
    <property type="entry name" value="ALPHA_BOX"/>
    <property type="match status" value="1"/>
</dbReference>
<evidence type="ECO:0000256" key="2">
    <source>
        <dbReference type="ARBA" id="ARBA00023125"/>
    </source>
</evidence>
<evidence type="ECO:0000256" key="4">
    <source>
        <dbReference type="ARBA" id="ARBA00023242"/>
    </source>
</evidence>
<organism evidence="7 8">
    <name type="scientific">Penicillium solitum</name>
    <dbReference type="NCBI Taxonomy" id="60172"/>
    <lineage>
        <taxon>Eukaryota</taxon>
        <taxon>Fungi</taxon>
        <taxon>Dikarya</taxon>
        <taxon>Ascomycota</taxon>
        <taxon>Pezizomycotina</taxon>
        <taxon>Eurotiomycetes</taxon>
        <taxon>Eurotiomycetidae</taxon>
        <taxon>Eurotiales</taxon>
        <taxon>Aspergillaceae</taxon>
        <taxon>Penicillium</taxon>
    </lineage>
</organism>
<dbReference type="OrthoDB" id="5398665at2759"/>
<comment type="caution">
    <text evidence="7">The sequence shown here is derived from an EMBL/GenBank/DDBJ whole genome shotgun (WGS) entry which is preliminary data.</text>
</comment>
<evidence type="ECO:0000256" key="3">
    <source>
        <dbReference type="ARBA" id="ARBA00023163"/>
    </source>
</evidence>
<keyword evidence="4 5" id="KW-0539">Nucleus</keyword>
<sequence length="343" mass="38997">MSDHLAIPVPSGYSPTHSEMLLFRYIETLPFRHALRVLDRLPVDSPMEDYAIQVLRDLPANYFQQPRLLPTGPRFVYTNGVLELKRIDQALPMQQLHPESTTGCVGNSMQDVLSAPLEQRRLRPLNSFMIFRSFCAPMFPGIPQKVKSMAISEMWQDDTLKSHWAILAKAYTIIRDHFDVDTPSLSAFVDLCLPLMGFLSRQQYLTSSGWSVQPVGNSLSLRKIASSTLHNLVTPSIAVDQVVKHCIDHNFAQKRDEEWKKHITQDGAVFAVEPSFTATIPEPQNWVLGDVPQWPIEEFEIEEMYSTLDTEHDHGLPVIYDPNNHPCYSSTMATLNRLLGHDN</sequence>
<dbReference type="GO" id="GO:0005634">
    <property type="term" value="C:nucleus"/>
    <property type="evidence" value="ECO:0007669"/>
    <property type="project" value="UniProtKB-SubCell"/>
</dbReference>
<evidence type="ECO:0000313" key="7">
    <source>
        <dbReference type="EMBL" id="OQD93063.1"/>
    </source>
</evidence>
<keyword evidence="1 5" id="KW-0805">Transcription regulation</keyword>
<reference evidence="8" key="1">
    <citation type="journal article" date="2017" name="Nat. Microbiol.">
        <title>Global analysis of biosynthetic gene clusters reveals vast potential of secondary metabolite production in Penicillium species.</title>
        <authorList>
            <person name="Nielsen J.C."/>
            <person name="Grijseels S."/>
            <person name="Prigent S."/>
            <person name="Ji B."/>
            <person name="Dainat J."/>
            <person name="Nielsen K.F."/>
            <person name="Frisvad J.C."/>
            <person name="Workman M."/>
            <person name="Nielsen J."/>
        </authorList>
    </citation>
    <scope>NUCLEOTIDE SEQUENCE [LARGE SCALE GENOMIC DNA]</scope>
    <source>
        <strain evidence="8">IBT 29525</strain>
    </source>
</reference>
<keyword evidence="8" id="KW-1185">Reference proteome</keyword>
<dbReference type="GO" id="GO:0008301">
    <property type="term" value="F:DNA binding, bending"/>
    <property type="evidence" value="ECO:0007669"/>
    <property type="project" value="InterPro"/>
</dbReference>
<dbReference type="Pfam" id="PF04769">
    <property type="entry name" value="MATalpha_HMGbox"/>
    <property type="match status" value="1"/>
</dbReference>
<dbReference type="GO" id="GO:0045895">
    <property type="term" value="P:positive regulation of mating-type specific transcription, DNA-templated"/>
    <property type="evidence" value="ECO:0007669"/>
    <property type="project" value="InterPro"/>
</dbReference>
<dbReference type="EMBL" id="MDYO01000035">
    <property type="protein sequence ID" value="OQD93063.1"/>
    <property type="molecule type" value="Genomic_DNA"/>
</dbReference>
<keyword evidence="3 5" id="KW-0804">Transcription</keyword>
<dbReference type="STRING" id="60172.A0A1V6QV11"/>
<comment type="subcellular location">
    <subcellularLocation>
        <location evidence="5">Nucleus</location>
    </subcellularLocation>
</comment>
<proteinExistence type="inferred from homology"/>
<gene>
    <name evidence="7" type="ORF">PENSOL_c035G11364</name>
</gene>
<dbReference type="Proteomes" id="UP000191612">
    <property type="component" value="Unassembled WGS sequence"/>
</dbReference>
<dbReference type="InterPro" id="IPR006856">
    <property type="entry name" value="MATalpha_HMGbox"/>
</dbReference>
<accession>A0A1V6QV11</accession>
<evidence type="ECO:0000313" key="8">
    <source>
        <dbReference type="Proteomes" id="UP000191612"/>
    </source>
</evidence>